<dbReference type="Proteomes" id="UP001239019">
    <property type="component" value="Unassembled WGS sequence"/>
</dbReference>
<comment type="cofactor">
    <cofactor evidence="4">
        <name>Mg(2+)</name>
        <dbReference type="ChEBI" id="CHEBI:18420"/>
    </cofactor>
</comment>
<keyword evidence="4" id="KW-0460">Magnesium</keyword>
<dbReference type="SUPFAM" id="SSF100950">
    <property type="entry name" value="NagB/RpiA/CoA transferase-like"/>
    <property type="match status" value="1"/>
</dbReference>
<sequence>MASATDIRRRMRSRRRALTPQWHRRMSDRLCTRLVTSPDYLKAHDVAAYLAFGGEPDLAPLMHHATSHGKRIYLPVLTQDRRMIFREWTPDVVMEINRFGIAEPQRGGRERDGQHLDLVLTPLVAFDAAGNRIGMGAGFYDRTFAFRRMRQHWTGPRLVGVAWAFQEQDRIESMPWDVPLDAVISEQGWTRPE</sequence>
<dbReference type="PANTHER" id="PTHR23407:SF1">
    <property type="entry name" value="5-FORMYLTETRAHYDROFOLATE CYCLO-LIGASE"/>
    <property type="match status" value="1"/>
</dbReference>
<dbReference type="InterPro" id="IPR037171">
    <property type="entry name" value="NagB/RpiA_transferase-like"/>
</dbReference>
<evidence type="ECO:0000313" key="6">
    <source>
        <dbReference type="Proteomes" id="UP001239019"/>
    </source>
</evidence>
<keyword evidence="3 4" id="KW-0067">ATP-binding</keyword>
<keyword evidence="4" id="KW-0479">Metal-binding</keyword>
<proteinExistence type="inferred from homology"/>
<protein>
    <recommendedName>
        <fullName evidence="4">5-formyltetrahydrofolate cyclo-ligase</fullName>
        <ecNumber evidence="4">6.3.3.2</ecNumber>
    </recommendedName>
</protein>
<reference evidence="5 6" key="1">
    <citation type="submission" date="2023-08" db="EMBL/GenBank/DDBJ databases">
        <title>Whole-genome sequencing of halo(alkali)philic microorganisms from hypersaline lakes.</title>
        <authorList>
            <person name="Sorokin D.Y."/>
            <person name="Abbas B."/>
            <person name="Merkel A.Y."/>
        </authorList>
    </citation>
    <scope>NUCLEOTIDE SEQUENCE [LARGE SCALE GENOMIC DNA]</scope>
    <source>
        <strain evidence="5 6">AB-CW4</strain>
    </source>
</reference>
<dbReference type="InterPro" id="IPR024185">
    <property type="entry name" value="FTHF_cligase-like_sf"/>
</dbReference>
<evidence type="ECO:0000256" key="4">
    <source>
        <dbReference type="RuleBase" id="RU361279"/>
    </source>
</evidence>
<name>A0ABU0W8M7_9GAMM</name>
<comment type="similarity">
    <text evidence="1 4">Belongs to the 5-formyltetrahydrofolate cyclo-ligase family.</text>
</comment>
<keyword evidence="6" id="KW-1185">Reference proteome</keyword>
<evidence type="ECO:0000313" key="5">
    <source>
        <dbReference type="EMBL" id="MDQ2070366.1"/>
    </source>
</evidence>
<organism evidence="5 6">
    <name type="scientific">Natronospira bacteriovora</name>
    <dbReference type="NCBI Taxonomy" id="3069753"/>
    <lineage>
        <taxon>Bacteria</taxon>
        <taxon>Pseudomonadati</taxon>
        <taxon>Pseudomonadota</taxon>
        <taxon>Gammaproteobacteria</taxon>
        <taxon>Natronospirales</taxon>
        <taxon>Natronospiraceae</taxon>
        <taxon>Natronospira</taxon>
    </lineage>
</organism>
<comment type="caution">
    <text evidence="5">The sequence shown here is derived from an EMBL/GenBank/DDBJ whole genome shotgun (WGS) entry which is preliminary data.</text>
</comment>
<keyword evidence="2 4" id="KW-0547">Nucleotide-binding</keyword>
<dbReference type="PIRSF" id="PIRSF006806">
    <property type="entry name" value="FTHF_cligase"/>
    <property type="match status" value="1"/>
</dbReference>
<comment type="catalytic activity">
    <reaction evidence="4">
        <text>(6S)-5-formyl-5,6,7,8-tetrahydrofolate + ATP = (6R)-5,10-methenyltetrahydrofolate + ADP + phosphate</text>
        <dbReference type="Rhea" id="RHEA:10488"/>
        <dbReference type="ChEBI" id="CHEBI:30616"/>
        <dbReference type="ChEBI" id="CHEBI:43474"/>
        <dbReference type="ChEBI" id="CHEBI:57455"/>
        <dbReference type="ChEBI" id="CHEBI:57457"/>
        <dbReference type="ChEBI" id="CHEBI:456216"/>
        <dbReference type="EC" id="6.3.3.2"/>
    </reaction>
</comment>
<dbReference type="InterPro" id="IPR002698">
    <property type="entry name" value="FTHF_cligase"/>
</dbReference>
<dbReference type="EMBL" id="JAVDDT010000007">
    <property type="protein sequence ID" value="MDQ2070366.1"/>
    <property type="molecule type" value="Genomic_DNA"/>
</dbReference>
<dbReference type="PANTHER" id="PTHR23407">
    <property type="entry name" value="ATPASE INHIBITOR/5-FORMYLTETRAHYDROFOLATE CYCLO-LIGASE"/>
    <property type="match status" value="1"/>
</dbReference>
<keyword evidence="5" id="KW-0436">Ligase</keyword>
<accession>A0ABU0W8M7</accession>
<dbReference type="Pfam" id="PF01812">
    <property type="entry name" value="5-FTHF_cyc-lig"/>
    <property type="match status" value="1"/>
</dbReference>
<dbReference type="RefSeq" id="WP_306728866.1">
    <property type="nucleotide sequence ID" value="NZ_JAVDDT010000007.1"/>
</dbReference>
<dbReference type="GO" id="GO:0030272">
    <property type="term" value="F:5-formyltetrahydrofolate cyclo-ligase activity"/>
    <property type="evidence" value="ECO:0007669"/>
    <property type="project" value="UniProtKB-EC"/>
</dbReference>
<gene>
    <name evidence="5" type="ORF">RBH19_10790</name>
</gene>
<evidence type="ECO:0000256" key="1">
    <source>
        <dbReference type="ARBA" id="ARBA00010638"/>
    </source>
</evidence>
<evidence type="ECO:0000256" key="2">
    <source>
        <dbReference type="ARBA" id="ARBA00022741"/>
    </source>
</evidence>
<dbReference type="Gene3D" id="3.40.50.10420">
    <property type="entry name" value="NagB/RpiA/CoA transferase-like"/>
    <property type="match status" value="1"/>
</dbReference>
<dbReference type="NCBIfam" id="TIGR02727">
    <property type="entry name" value="MTHFS_bact"/>
    <property type="match status" value="1"/>
</dbReference>
<dbReference type="EC" id="6.3.3.2" evidence="4"/>
<evidence type="ECO:0000256" key="3">
    <source>
        <dbReference type="ARBA" id="ARBA00022840"/>
    </source>
</evidence>